<evidence type="ECO:0000259" key="4">
    <source>
        <dbReference type="PROSITE" id="PS01124"/>
    </source>
</evidence>
<evidence type="ECO:0000256" key="3">
    <source>
        <dbReference type="ARBA" id="ARBA00023163"/>
    </source>
</evidence>
<proteinExistence type="predicted"/>
<gene>
    <name evidence="5" type="ORF">MUG84_00570</name>
</gene>
<dbReference type="PROSITE" id="PS01124">
    <property type="entry name" value="HTH_ARAC_FAMILY_2"/>
    <property type="match status" value="1"/>
</dbReference>
<feature type="domain" description="HTH araC/xylS-type" evidence="4">
    <location>
        <begin position="1"/>
        <end position="82"/>
    </location>
</feature>
<dbReference type="RefSeq" id="WP_244717644.1">
    <property type="nucleotide sequence ID" value="NZ_JALIRP010000001.1"/>
</dbReference>
<dbReference type="SMART" id="SM00342">
    <property type="entry name" value="HTH_ARAC"/>
    <property type="match status" value="1"/>
</dbReference>
<dbReference type="GO" id="GO:0043565">
    <property type="term" value="F:sequence-specific DNA binding"/>
    <property type="evidence" value="ECO:0007669"/>
    <property type="project" value="InterPro"/>
</dbReference>
<dbReference type="Gene3D" id="1.10.10.60">
    <property type="entry name" value="Homeodomain-like"/>
    <property type="match status" value="1"/>
</dbReference>
<sequence>MLNFITEKNGKITIAELADYYPISERHIARTFKSLMGITAKEYTSIIRFQSVLQQLNQMKSSINWSDLSVQSGFYNQSHFIKFWGFQGTMLY</sequence>
<dbReference type="PANTHER" id="PTHR46796:SF13">
    <property type="entry name" value="HTH-TYPE TRANSCRIPTIONAL ACTIVATOR RHAS"/>
    <property type="match status" value="1"/>
</dbReference>
<evidence type="ECO:0000256" key="2">
    <source>
        <dbReference type="ARBA" id="ARBA00023125"/>
    </source>
</evidence>
<evidence type="ECO:0000313" key="5">
    <source>
        <dbReference type="EMBL" id="MCJ8010233.1"/>
    </source>
</evidence>
<reference evidence="5" key="1">
    <citation type="submission" date="2022-04" db="EMBL/GenBank/DDBJ databases">
        <title>Paenibacillus mangrovi sp. nov., a novel endophytic bacterium isolated from bark of Kandelia candel.</title>
        <authorList>
            <person name="Tuo L."/>
        </authorList>
    </citation>
    <scope>NUCLEOTIDE SEQUENCE</scope>
    <source>
        <strain evidence="5">KQZ6P-2</strain>
    </source>
</reference>
<dbReference type="InterPro" id="IPR050204">
    <property type="entry name" value="AraC_XylS_family_regulators"/>
</dbReference>
<keyword evidence="6" id="KW-1185">Reference proteome</keyword>
<keyword evidence="1" id="KW-0805">Transcription regulation</keyword>
<dbReference type="PANTHER" id="PTHR46796">
    <property type="entry name" value="HTH-TYPE TRANSCRIPTIONAL ACTIVATOR RHAS-RELATED"/>
    <property type="match status" value="1"/>
</dbReference>
<dbReference type="AlphaFoldDB" id="A0A9X2B3Q2"/>
<name>A0A9X2B3Q2_9BACL</name>
<organism evidence="5 6">
    <name type="scientific">Paenibacillus mangrovi</name>
    <dbReference type="NCBI Taxonomy" id="2931978"/>
    <lineage>
        <taxon>Bacteria</taxon>
        <taxon>Bacillati</taxon>
        <taxon>Bacillota</taxon>
        <taxon>Bacilli</taxon>
        <taxon>Bacillales</taxon>
        <taxon>Paenibacillaceae</taxon>
        <taxon>Paenibacillus</taxon>
    </lineage>
</organism>
<protein>
    <submittedName>
        <fullName evidence="5">Helix-turn-helix domain-containing protein</fullName>
    </submittedName>
</protein>
<evidence type="ECO:0000313" key="6">
    <source>
        <dbReference type="Proteomes" id="UP001139347"/>
    </source>
</evidence>
<keyword evidence="3" id="KW-0804">Transcription</keyword>
<accession>A0A9X2B3Q2</accession>
<keyword evidence="2" id="KW-0238">DNA-binding</keyword>
<dbReference type="InterPro" id="IPR018060">
    <property type="entry name" value="HTH_AraC"/>
</dbReference>
<dbReference type="Pfam" id="PF12833">
    <property type="entry name" value="HTH_18"/>
    <property type="match status" value="1"/>
</dbReference>
<comment type="caution">
    <text evidence="5">The sequence shown here is derived from an EMBL/GenBank/DDBJ whole genome shotgun (WGS) entry which is preliminary data.</text>
</comment>
<dbReference type="EMBL" id="JALIRP010000001">
    <property type="protein sequence ID" value="MCJ8010233.1"/>
    <property type="molecule type" value="Genomic_DNA"/>
</dbReference>
<dbReference type="Proteomes" id="UP001139347">
    <property type="component" value="Unassembled WGS sequence"/>
</dbReference>
<evidence type="ECO:0000256" key="1">
    <source>
        <dbReference type="ARBA" id="ARBA00023015"/>
    </source>
</evidence>
<dbReference type="GO" id="GO:0003700">
    <property type="term" value="F:DNA-binding transcription factor activity"/>
    <property type="evidence" value="ECO:0007669"/>
    <property type="project" value="InterPro"/>
</dbReference>